<dbReference type="NCBIfam" id="TIGR03804">
    <property type="entry name" value="para_beta_helix"/>
    <property type="match status" value="3"/>
</dbReference>
<proteinExistence type="predicted"/>
<dbReference type="InterPro" id="IPR022441">
    <property type="entry name" value="Para_beta_helix_rpt-2"/>
</dbReference>
<dbReference type="Pfam" id="PF05048">
    <property type="entry name" value="NosD"/>
    <property type="match status" value="1"/>
</dbReference>
<organism evidence="6 7">
    <name type="scientific">Caldiarchaeum subterraneum</name>
    <dbReference type="NCBI Taxonomy" id="311458"/>
    <lineage>
        <taxon>Archaea</taxon>
        <taxon>Nitrososphaerota</taxon>
        <taxon>Candidatus Caldarchaeales</taxon>
        <taxon>Candidatus Caldarchaeaceae</taxon>
        <taxon>Candidatus Caldarchaeum</taxon>
    </lineage>
</organism>
<evidence type="ECO:0000256" key="4">
    <source>
        <dbReference type="SAM" id="Phobius"/>
    </source>
</evidence>
<keyword evidence="4" id="KW-1133">Transmembrane helix</keyword>
<dbReference type="SUPFAM" id="SSF51126">
    <property type="entry name" value="Pectin lyase-like"/>
    <property type="match status" value="1"/>
</dbReference>
<keyword evidence="3" id="KW-0833">Ubl conjugation pathway</keyword>
<dbReference type="AlphaFoldDB" id="A0A833A3S1"/>
<dbReference type="Proteomes" id="UP000608579">
    <property type="component" value="Unassembled WGS sequence"/>
</dbReference>
<keyword evidence="2" id="KW-0677">Repeat</keyword>
<dbReference type="SMART" id="SM00710">
    <property type="entry name" value="PbH1"/>
    <property type="match status" value="9"/>
</dbReference>
<dbReference type="InterPro" id="IPR006626">
    <property type="entry name" value="PbH1"/>
</dbReference>
<sequence>MSRKTPYFSLITLILILLASSLSSAESTQDRRGLQHIIDEAEPWSVVFIPEGVYYGPAVVDKPLHIVGVNYPLVDGRGLGDVIVVNSSYVVVEGLRIVNTDDWYGSDAAAVKVHEASNVIIRNNIIEDALYGVFLLNTRDTLVENNTITGMGNKPINDRGHGIYLWYSFNVTVRNNKIKGCKDGIYNDHSYNSIVTSNMVTNSRYGIHLMYSDNYTIAGNVIKGNLVGMALMYSLNLLVVDNLVGENRGVVVSEGFFLREAGDVYMLNNTIYGHLIGLDITYTPYPPATTQLYVKNNLIAFNYIGVSIDSESRGYFINNSLIENLQQVELIGPSMPRTIWLGNYWSEYAAGRGIYRVADPLEDLLSRYGLLRAFIYSPAYLTLETMKKAFPADVRVKAVDESPSPKPLHTLENTHSMEALWLLAAFTLTAAPVSAVILVSRGGSRVRRGG</sequence>
<evidence type="ECO:0000259" key="5">
    <source>
        <dbReference type="SMART" id="SM00722"/>
    </source>
</evidence>
<accession>A0A833A3S1</accession>
<keyword evidence="4" id="KW-0812">Transmembrane</keyword>
<dbReference type="InterPro" id="IPR011050">
    <property type="entry name" value="Pectin_lyase_fold/virulence"/>
</dbReference>
<dbReference type="Gene3D" id="2.160.20.10">
    <property type="entry name" value="Single-stranded right-handed beta-helix, Pectin lyase-like"/>
    <property type="match status" value="1"/>
</dbReference>
<name>A0A833A3S1_CALS0</name>
<dbReference type="PANTHER" id="PTHR22990">
    <property type="entry name" value="F-BOX ONLY PROTEIN"/>
    <property type="match status" value="1"/>
</dbReference>
<dbReference type="EMBL" id="DQVM01000065">
    <property type="protein sequence ID" value="HIQ29583.1"/>
    <property type="molecule type" value="Genomic_DNA"/>
</dbReference>
<evidence type="ECO:0000256" key="2">
    <source>
        <dbReference type="ARBA" id="ARBA00022737"/>
    </source>
</evidence>
<evidence type="ECO:0000313" key="7">
    <source>
        <dbReference type="Proteomes" id="UP000608579"/>
    </source>
</evidence>
<dbReference type="InterPro" id="IPR012334">
    <property type="entry name" value="Pectin_lyas_fold"/>
</dbReference>
<feature type="domain" description="Carbohydrate-binding/sugar hydrolysis" evidence="5">
    <location>
        <begin position="49"/>
        <end position="188"/>
    </location>
</feature>
<comment type="caution">
    <text evidence="6">The sequence shown here is derived from an EMBL/GenBank/DDBJ whole genome shotgun (WGS) entry which is preliminary data.</text>
</comment>
<dbReference type="InterPro" id="IPR007742">
    <property type="entry name" value="NosD_dom"/>
</dbReference>
<evidence type="ECO:0000313" key="6">
    <source>
        <dbReference type="EMBL" id="HIQ29583.1"/>
    </source>
</evidence>
<feature type="transmembrane region" description="Helical" evidence="4">
    <location>
        <begin position="419"/>
        <end position="439"/>
    </location>
</feature>
<keyword evidence="4" id="KW-0472">Membrane</keyword>
<reference evidence="6" key="1">
    <citation type="journal article" date="2020" name="ISME J.">
        <title>Gammaproteobacteria mediating utilization of methyl-, sulfur- and petroleum organic compounds in deep ocean hydrothermal plumes.</title>
        <authorList>
            <person name="Zhou Z."/>
            <person name="Liu Y."/>
            <person name="Pan J."/>
            <person name="Cron B.R."/>
            <person name="Toner B.M."/>
            <person name="Anantharaman K."/>
            <person name="Breier J.A."/>
            <person name="Dick G.J."/>
            <person name="Li M."/>
        </authorList>
    </citation>
    <scope>NUCLEOTIDE SEQUENCE</scope>
    <source>
        <strain evidence="6">SZUA-1515</strain>
    </source>
</reference>
<gene>
    <name evidence="6" type="ORF">EYH45_03365</name>
</gene>
<dbReference type="SMART" id="SM00722">
    <property type="entry name" value="CASH"/>
    <property type="match status" value="1"/>
</dbReference>
<dbReference type="InterPro" id="IPR006633">
    <property type="entry name" value="Carb-bd_sugar_hydrolysis-dom"/>
</dbReference>
<evidence type="ECO:0000256" key="3">
    <source>
        <dbReference type="ARBA" id="ARBA00022786"/>
    </source>
</evidence>
<protein>
    <recommendedName>
        <fullName evidence="5">Carbohydrate-binding/sugar hydrolysis domain-containing protein</fullName>
    </recommendedName>
</protein>
<dbReference type="PANTHER" id="PTHR22990:SF15">
    <property type="entry name" value="F-BOX ONLY PROTEIN 10"/>
    <property type="match status" value="1"/>
</dbReference>
<dbReference type="InterPro" id="IPR051550">
    <property type="entry name" value="SCF-Subunits/Alg-Epimerases"/>
</dbReference>
<evidence type="ECO:0000256" key="1">
    <source>
        <dbReference type="ARBA" id="ARBA00004906"/>
    </source>
</evidence>
<comment type="pathway">
    <text evidence="1">Protein modification; protein ubiquitination.</text>
</comment>